<dbReference type="AlphaFoldDB" id="A0AA39U4U2"/>
<evidence type="ECO:0000313" key="1">
    <source>
        <dbReference type="EMBL" id="KAK0477522.1"/>
    </source>
</evidence>
<dbReference type="Proteomes" id="UP001175227">
    <property type="component" value="Unassembled WGS sequence"/>
</dbReference>
<gene>
    <name evidence="1" type="ORF">IW261DRAFT_1565798</name>
</gene>
<organism evidence="1 2">
    <name type="scientific">Armillaria novae-zelandiae</name>
    <dbReference type="NCBI Taxonomy" id="153914"/>
    <lineage>
        <taxon>Eukaryota</taxon>
        <taxon>Fungi</taxon>
        <taxon>Dikarya</taxon>
        <taxon>Basidiomycota</taxon>
        <taxon>Agaricomycotina</taxon>
        <taxon>Agaricomycetes</taxon>
        <taxon>Agaricomycetidae</taxon>
        <taxon>Agaricales</taxon>
        <taxon>Marasmiineae</taxon>
        <taxon>Physalacriaceae</taxon>
        <taxon>Armillaria</taxon>
    </lineage>
</organism>
<protein>
    <submittedName>
        <fullName evidence="1">Uncharacterized protein</fullName>
    </submittedName>
</protein>
<reference evidence="1" key="1">
    <citation type="submission" date="2023-06" db="EMBL/GenBank/DDBJ databases">
        <authorList>
            <consortium name="Lawrence Berkeley National Laboratory"/>
            <person name="Ahrendt S."/>
            <person name="Sahu N."/>
            <person name="Indic B."/>
            <person name="Wong-Bajracharya J."/>
            <person name="Merenyi Z."/>
            <person name="Ke H.-M."/>
            <person name="Monk M."/>
            <person name="Kocsube S."/>
            <person name="Drula E."/>
            <person name="Lipzen A."/>
            <person name="Balint B."/>
            <person name="Henrissat B."/>
            <person name="Andreopoulos B."/>
            <person name="Martin F.M."/>
            <person name="Harder C.B."/>
            <person name="Rigling D."/>
            <person name="Ford K.L."/>
            <person name="Foster G.D."/>
            <person name="Pangilinan J."/>
            <person name="Papanicolaou A."/>
            <person name="Barry K."/>
            <person name="LaButti K."/>
            <person name="Viragh M."/>
            <person name="Koriabine M."/>
            <person name="Yan M."/>
            <person name="Riley R."/>
            <person name="Champramary S."/>
            <person name="Plett K.L."/>
            <person name="Tsai I.J."/>
            <person name="Slot J."/>
            <person name="Sipos G."/>
            <person name="Plett J."/>
            <person name="Nagy L.G."/>
            <person name="Grigoriev I.V."/>
        </authorList>
    </citation>
    <scope>NUCLEOTIDE SEQUENCE</scope>
    <source>
        <strain evidence="1">ICMP 16352</strain>
    </source>
</reference>
<name>A0AA39U4U2_9AGAR</name>
<evidence type="ECO:0000313" key="2">
    <source>
        <dbReference type="Proteomes" id="UP001175227"/>
    </source>
</evidence>
<sequence length="174" mass="18810">MTKTGQVRDATRLPAFKLGRKCCYGGKRGGLTETTTIYAAEFGFALEVENGIEACISADPVARQWLPFSGDKVARDVEGGVDVGLKSLRCFNVLSGVQARGSAVIDSLTFGGEDVGSLAGNEEAIILCCGDLRSGHRWQWSAQATWWGYRRKDRLPPLIHITVMTSGHITVSAF</sequence>
<proteinExistence type="predicted"/>
<dbReference type="EMBL" id="JAUEPR010000016">
    <property type="protein sequence ID" value="KAK0477522.1"/>
    <property type="molecule type" value="Genomic_DNA"/>
</dbReference>
<comment type="caution">
    <text evidence="1">The sequence shown here is derived from an EMBL/GenBank/DDBJ whole genome shotgun (WGS) entry which is preliminary data.</text>
</comment>
<keyword evidence="2" id="KW-1185">Reference proteome</keyword>
<accession>A0AA39U4U2</accession>